<proteinExistence type="predicted"/>
<evidence type="ECO:0000313" key="1">
    <source>
        <dbReference type="EMBL" id="JAE24541.1"/>
    </source>
</evidence>
<accession>A0A0A9GPR9</accession>
<reference evidence="1" key="2">
    <citation type="journal article" date="2015" name="Data Brief">
        <title>Shoot transcriptome of the giant reed, Arundo donax.</title>
        <authorList>
            <person name="Barrero R.A."/>
            <person name="Guerrero F.D."/>
            <person name="Moolhuijzen P."/>
            <person name="Goolsby J.A."/>
            <person name="Tidwell J."/>
            <person name="Bellgard S.E."/>
            <person name="Bellgard M.I."/>
        </authorList>
    </citation>
    <scope>NUCLEOTIDE SEQUENCE</scope>
    <source>
        <tissue evidence="1">Shoot tissue taken approximately 20 cm above the soil surface</tissue>
    </source>
</reference>
<dbReference type="EMBL" id="GBRH01173355">
    <property type="protein sequence ID" value="JAE24541.1"/>
    <property type="molecule type" value="Transcribed_RNA"/>
</dbReference>
<reference evidence="1" key="1">
    <citation type="submission" date="2014-09" db="EMBL/GenBank/DDBJ databases">
        <authorList>
            <person name="Magalhaes I.L.F."/>
            <person name="Oliveira U."/>
            <person name="Santos F.R."/>
            <person name="Vidigal T.H.D.A."/>
            <person name="Brescovit A.D."/>
            <person name="Santos A.J."/>
        </authorList>
    </citation>
    <scope>NUCLEOTIDE SEQUENCE</scope>
    <source>
        <tissue evidence="1">Shoot tissue taken approximately 20 cm above the soil surface</tissue>
    </source>
</reference>
<sequence length="54" mass="5804">MVMSRGKMEGATCMASFTGKKTSITIKLPYTATDKRTRRACLCTGSSIKSLNGL</sequence>
<organism evidence="1">
    <name type="scientific">Arundo donax</name>
    <name type="common">Giant reed</name>
    <name type="synonym">Donax arundinaceus</name>
    <dbReference type="NCBI Taxonomy" id="35708"/>
    <lineage>
        <taxon>Eukaryota</taxon>
        <taxon>Viridiplantae</taxon>
        <taxon>Streptophyta</taxon>
        <taxon>Embryophyta</taxon>
        <taxon>Tracheophyta</taxon>
        <taxon>Spermatophyta</taxon>
        <taxon>Magnoliopsida</taxon>
        <taxon>Liliopsida</taxon>
        <taxon>Poales</taxon>
        <taxon>Poaceae</taxon>
        <taxon>PACMAD clade</taxon>
        <taxon>Arundinoideae</taxon>
        <taxon>Arundineae</taxon>
        <taxon>Arundo</taxon>
    </lineage>
</organism>
<name>A0A0A9GPR9_ARUDO</name>
<dbReference type="AlphaFoldDB" id="A0A0A9GPR9"/>
<protein>
    <submittedName>
        <fullName evidence="1">Uncharacterized protein</fullName>
    </submittedName>
</protein>